<dbReference type="InterPro" id="IPR052509">
    <property type="entry name" value="Metal_resp_DNA-bind_regulator"/>
</dbReference>
<keyword evidence="3" id="KW-1185">Reference proteome</keyword>
<sequence length="200" mass="22157">MLTPLQIATLGVLAEEPRHPYDCYRLLMHRRADRVVRIKTGTLYHSIARLEAEGLVAEVGTDREGNRPERTTYRITDDGRSALEAQLRTMLAEPVEEHPPFRLAISEAHNLPRDAVVAALGERVAALEAAATEMADAADDLGSTDLPEAVWLELALELRLTRAEADWTRETAARIDSGDIPWDLVFSPERRAAQQAALDA</sequence>
<reference evidence="3" key="1">
    <citation type="submission" date="2016-10" db="EMBL/GenBank/DDBJ databases">
        <authorList>
            <person name="Varghese N."/>
            <person name="Submissions S."/>
        </authorList>
    </citation>
    <scope>NUCLEOTIDE SEQUENCE [LARGE SCALE GENOMIC DNA]</scope>
    <source>
        <strain evidence="3">DSM 22002</strain>
    </source>
</reference>
<accession>A0A1G8H9E9</accession>
<dbReference type="RefSeq" id="WP_092506656.1">
    <property type="nucleotide sequence ID" value="NZ_LT629695.1"/>
</dbReference>
<evidence type="ECO:0000259" key="1">
    <source>
        <dbReference type="Pfam" id="PF03551"/>
    </source>
</evidence>
<dbReference type="Proteomes" id="UP000198822">
    <property type="component" value="Chromosome I"/>
</dbReference>
<protein>
    <submittedName>
        <fullName evidence="2">Transcriptional regulator PadR-like family protein</fullName>
    </submittedName>
</protein>
<dbReference type="PANTHER" id="PTHR33169">
    <property type="entry name" value="PADR-FAMILY TRANSCRIPTIONAL REGULATOR"/>
    <property type="match status" value="1"/>
</dbReference>
<dbReference type="InterPro" id="IPR036388">
    <property type="entry name" value="WH-like_DNA-bd_sf"/>
</dbReference>
<proteinExistence type="predicted"/>
<dbReference type="Gene3D" id="1.10.10.10">
    <property type="entry name" value="Winged helix-like DNA-binding domain superfamily/Winged helix DNA-binding domain"/>
    <property type="match status" value="1"/>
</dbReference>
<evidence type="ECO:0000313" key="2">
    <source>
        <dbReference type="EMBL" id="SDI03257.1"/>
    </source>
</evidence>
<feature type="domain" description="Transcription regulator PadR N-terminal" evidence="1">
    <location>
        <begin position="10"/>
        <end position="84"/>
    </location>
</feature>
<gene>
    <name evidence="2" type="ORF">SAMN04489720_3268</name>
</gene>
<organism evidence="2 3">
    <name type="scientific">Agrococcus jejuensis</name>
    <dbReference type="NCBI Taxonomy" id="399736"/>
    <lineage>
        <taxon>Bacteria</taxon>
        <taxon>Bacillati</taxon>
        <taxon>Actinomycetota</taxon>
        <taxon>Actinomycetes</taxon>
        <taxon>Micrococcales</taxon>
        <taxon>Microbacteriaceae</taxon>
        <taxon>Agrococcus</taxon>
    </lineage>
</organism>
<evidence type="ECO:0000313" key="3">
    <source>
        <dbReference type="Proteomes" id="UP000198822"/>
    </source>
</evidence>
<dbReference type="PANTHER" id="PTHR33169:SF27">
    <property type="entry name" value="TRANSCRIPTIONAL REGULATOR PADR FAMILY PROTEIN"/>
    <property type="match status" value="1"/>
</dbReference>
<dbReference type="InterPro" id="IPR005149">
    <property type="entry name" value="Tscrpt_reg_PadR_N"/>
</dbReference>
<dbReference type="SUPFAM" id="SSF46785">
    <property type="entry name" value="Winged helix' DNA-binding domain"/>
    <property type="match status" value="1"/>
</dbReference>
<dbReference type="AlphaFoldDB" id="A0A1G8H9E9"/>
<dbReference type="STRING" id="399736.SAMN04489720_3268"/>
<dbReference type="InterPro" id="IPR036390">
    <property type="entry name" value="WH_DNA-bd_sf"/>
</dbReference>
<dbReference type="Pfam" id="PF03551">
    <property type="entry name" value="PadR"/>
    <property type="match status" value="1"/>
</dbReference>
<dbReference type="EMBL" id="LT629695">
    <property type="protein sequence ID" value="SDI03257.1"/>
    <property type="molecule type" value="Genomic_DNA"/>
</dbReference>
<name>A0A1G8H9E9_9MICO</name>